<feature type="transmembrane region" description="Helical" evidence="6">
    <location>
        <begin position="142"/>
        <end position="159"/>
    </location>
</feature>
<evidence type="ECO:0000256" key="1">
    <source>
        <dbReference type="ARBA" id="ARBA00004141"/>
    </source>
</evidence>
<evidence type="ECO:0000259" key="7">
    <source>
        <dbReference type="Pfam" id="PF14378"/>
    </source>
</evidence>
<evidence type="ECO:0000256" key="4">
    <source>
        <dbReference type="ARBA" id="ARBA00023136"/>
    </source>
</evidence>
<feature type="transmembrane region" description="Helical" evidence="6">
    <location>
        <begin position="185"/>
        <end position="208"/>
    </location>
</feature>
<dbReference type="InterPro" id="IPR026841">
    <property type="entry name" value="Aur1/Ipt1"/>
</dbReference>
<dbReference type="InterPro" id="IPR052185">
    <property type="entry name" value="IPC_Synthase-Related"/>
</dbReference>
<organism evidence="8 9">
    <name type="scientific">Spongisporangium articulatum</name>
    <dbReference type="NCBI Taxonomy" id="3362603"/>
    <lineage>
        <taxon>Bacteria</taxon>
        <taxon>Bacillati</taxon>
        <taxon>Actinomycetota</taxon>
        <taxon>Actinomycetes</taxon>
        <taxon>Kineosporiales</taxon>
        <taxon>Kineosporiaceae</taxon>
        <taxon>Spongisporangium</taxon>
    </lineage>
</organism>
<sequence length="292" mass="32505">MLLKPSWQLSATLTVLLVGAWLTLTLLRRAPGWRAFAREFSIVTGLLGLWQYVGRLVRTRSEGAFRRAHGIEDLQARLHLPSELSLQHAVLGHPLLVQAMNVYYATAHLNGMGLFLLWVWWMHRRRERVGDETAFRRVRNTVAATTLICLLVQMVPVAPPRLLPGYVDTALEYGQSVYGTYNDGLAAQLTAMPSVHVAWAFIVAWYVAEFAPRRWKWVGALHLVLTVLVVAATANHWWMDGIVAIGITGGVLAVQYGVRRLQRYQKSSGSRPALNPAASTMSTATSNSAPTR</sequence>
<comment type="caution">
    <text evidence="8">The sequence shown here is derived from an EMBL/GenBank/DDBJ whole genome shotgun (WGS) entry which is preliminary data.</text>
</comment>
<proteinExistence type="predicted"/>
<protein>
    <submittedName>
        <fullName evidence="8">Phosphatase PAP2 family protein</fullName>
    </submittedName>
</protein>
<dbReference type="Pfam" id="PF14378">
    <property type="entry name" value="PAP2_3"/>
    <property type="match status" value="1"/>
</dbReference>
<feature type="transmembrane region" description="Helical" evidence="6">
    <location>
        <begin position="102"/>
        <end position="121"/>
    </location>
</feature>
<dbReference type="Proteomes" id="UP001612915">
    <property type="component" value="Unassembled WGS sequence"/>
</dbReference>
<keyword evidence="4 6" id="KW-0472">Membrane</keyword>
<evidence type="ECO:0000313" key="9">
    <source>
        <dbReference type="Proteomes" id="UP001612915"/>
    </source>
</evidence>
<feature type="transmembrane region" description="Helical" evidence="6">
    <location>
        <begin position="36"/>
        <end position="53"/>
    </location>
</feature>
<feature type="transmembrane region" description="Helical" evidence="6">
    <location>
        <begin position="238"/>
        <end position="258"/>
    </location>
</feature>
<dbReference type="RefSeq" id="WP_398283818.1">
    <property type="nucleotide sequence ID" value="NZ_JBITLV010000007.1"/>
</dbReference>
<reference evidence="8 9" key="1">
    <citation type="submission" date="2024-10" db="EMBL/GenBank/DDBJ databases">
        <title>The Natural Products Discovery Center: Release of the First 8490 Sequenced Strains for Exploring Actinobacteria Biosynthetic Diversity.</title>
        <authorList>
            <person name="Kalkreuter E."/>
            <person name="Kautsar S.A."/>
            <person name="Yang D."/>
            <person name="Bader C.D."/>
            <person name="Teijaro C.N."/>
            <person name="Fluegel L."/>
            <person name="Davis C.M."/>
            <person name="Simpson J.R."/>
            <person name="Lauterbach L."/>
            <person name="Steele A.D."/>
            <person name="Gui C."/>
            <person name="Meng S."/>
            <person name="Li G."/>
            <person name="Viehrig K."/>
            <person name="Ye F."/>
            <person name="Su P."/>
            <person name="Kiefer A.F."/>
            <person name="Nichols A."/>
            <person name="Cepeda A.J."/>
            <person name="Yan W."/>
            <person name="Fan B."/>
            <person name="Jiang Y."/>
            <person name="Adhikari A."/>
            <person name="Zheng C.-J."/>
            <person name="Schuster L."/>
            <person name="Cowan T.M."/>
            <person name="Smanski M.J."/>
            <person name="Chevrette M.G."/>
            <person name="De Carvalho L.P.S."/>
            <person name="Shen B."/>
        </authorList>
    </citation>
    <scope>NUCLEOTIDE SEQUENCE [LARGE SCALE GENOMIC DNA]</scope>
    <source>
        <strain evidence="8 9">NPDC049639</strain>
    </source>
</reference>
<dbReference type="EMBL" id="JBITLV010000007">
    <property type="protein sequence ID" value="MFI7589274.1"/>
    <property type="molecule type" value="Genomic_DNA"/>
</dbReference>
<keyword evidence="3 6" id="KW-1133">Transmembrane helix</keyword>
<accession>A0ABW8ASA3</accession>
<feature type="transmembrane region" description="Helical" evidence="6">
    <location>
        <begin position="215"/>
        <end position="232"/>
    </location>
</feature>
<feature type="region of interest" description="Disordered" evidence="5">
    <location>
        <begin position="267"/>
        <end position="292"/>
    </location>
</feature>
<name>A0ABW8ASA3_9ACTN</name>
<keyword evidence="9" id="KW-1185">Reference proteome</keyword>
<comment type="subcellular location">
    <subcellularLocation>
        <location evidence="1">Membrane</location>
        <topology evidence="1">Multi-pass membrane protein</topology>
    </subcellularLocation>
</comment>
<feature type="transmembrane region" description="Helical" evidence="6">
    <location>
        <begin position="6"/>
        <end position="24"/>
    </location>
</feature>
<evidence type="ECO:0000256" key="5">
    <source>
        <dbReference type="SAM" id="MobiDB-lite"/>
    </source>
</evidence>
<dbReference type="PANTHER" id="PTHR31310:SF7">
    <property type="entry name" value="PA-PHOSPHATASE RELATED-FAMILY PROTEIN DDB_G0268928"/>
    <property type="match status" value="1"/>
</dbReference>
<evidence type="ECO:0000256" key="6">
    <source>
        <dbReference type="SAM" id="Phobius"/>
    </source>
</evidence>
<evidence type="ECO:0000256" key="2">
    <source>
        <dbReference type="ARBA" id="ARBA00022692"/>
    </source>
</evidence>
<dbReference type="CDD" id="cd03386">
    <property type="entry name" value="PAP2_Aur1_like"/>
    <property type="match status" value="1"/>
</dbReference>
<gene>
    <name evidence="8" type="ORF">ACIB24_19585</name>
</gene>
<dbReference type="PANTHER" id="PTHR31310">
    <property type="match status" value="1"/>
</dbReference>
<keyword evidence="2 6" id="KW-0812">Transmembrane</keyword>
<evidence type="ECO:0000256" key="3">
    <source>
        <dbReference type="ARBA" id="ARBA00022989"/>
    </source>
</evidence>
<evidence type="ECO:0000313" key="8">
    <source>
        <dbReference type="EMBL" id="MFI7589274.1"/>
    </source>
</evidence>
<feature type="compositionally biased region" description="Low complexity" evidence="5">
    <location>
        <begin position="275"/>
        <end position="292"/>
    </location>
</feature>
<feature type="domain" description="Inositolphosphotransferase Aur1/Ipt1" evidence="7">
    <location>
        <begin position="72"/>
        <end position="252"/>
    </location>
</feature>